<keyword evidence="6" id="KW-1185">Reference proteome</keyword>
<keyword evidence="1" id="KW-0479">Metal-binding</keyword>
<dbReference type="PANTHER" id="PTHR28082:SF1">
    <property type="entry name" value="HELPER OF TIM PROTEIN 13"/>
    <property type="match status" value="1"/>
</dbReference>
<keyword evidence="3" id="KW-0862">Zinc</keyword>
<name>A0A239YFP6_9STAP</name>
<dbReference type="PIRSF" id="PIRSF017292">
    <property type="entry name" value="UCP017292_Znf_CHY"/>
    <property type="match status" value="1"/>
</dbReference>
<dbReference type="SUPFAM" id="SSF161219">
    <property type="entry name" value="CHY zinc finger-like"/>
    <property type="match status" value="1"/>
</dbReference>
<dbReference type="Proteomes" id="UP000242084">
    <property type="component" value="Chromosome 1"/>
</dbReference>
<proteinExistence type="predicted"/>
<dbReference type="AlphaFoldDB" id="A0A239YFP6"/>
<dbReference type="InterPro" id="IPR037274">
    <property type="entry name" value="Znf_CHY_sf"/>
</dbReference>
<dbReference type="InterPro" id="IPR008913">
    <property type="entry name" value="Znf_CHY"/>
</dbReference>
<dbReference type="GO" id="GO:0045041">
    <property type="term" value="P:protein import into mitochondrial intermembrane space"/>
    <property type="evidence" value="ECO:0007669"/>
    <property type="project" value="TreeGrafter"/>
</dbReference>
<gene>
    <name evidence="5" type="ORF">SAMEA4384403_00396</name>
</gene>
<keyword evidence="2" id="KW-0863">Zinc-finger</keyword>
<feature type="domain" description="CHY-type" evidence="4">
    <location>
        <begin position="9"/>
        <end position="89"/>
    </location>
</feature>
<evidence type="ECO:0000256" key="2">
    <source>
        <dbReference type="ARBA" id="ARBA00022771"/>
    </source>
</evidence>
<evidence type="ECO:0000259" key="4">
    <source>
        <dbReference type="PROSITE" id="PS51266"/>
    </source>
</evidence>
<protein>
    <submittedName>
        <fullName evidence="5">Zinc finger protein</fullName>
    </submittedName>
</protein>
<dbReference type="PROSITE" id="PS51266">
    <property type="entry name" value="ZF_CHY"/>
    <property type="match status" value="1"/>
</dbReference>
<dbReference type="InterPro" id="IPR016694">
    <property type="entry name" value="UCP017292"/>
</dbReference>
<dbReference type="Pfam" id="PF05495">
    <property type="entry name" value="zf-CHY"/>
    <property type="match status" value="1"/>
</dbReference>
<dbReference type="KEGG" id="sste:SAMEA4384403_0396"/>
<reference evidence="5 6" key="1">
    <citation type="submission" date="2017-06" db="EMBL/GenBank/DDBJ databases">
        <authorList>
            <consortium name="Pathogen Informatics"/>
        </authorList>
    </citation>
    <scope>NUCLEOTIDE SEQUENCE [LARGE SCALE GENOMIC DNA]</scope>
    <source>
        <strain evidence="5 6">NCTC13839</strain>
    </source>
</reference>
<organism evidence="5 6">
    <name type="scientific">Mammaliicoccus stepanovicii</name>
    <dbReference type="NCBI Taxonomy" id="643214"/>
    <lineage>
        <taxon>Bacteria</taxon>
        <taxon>Bacillati</taxon>
        <taxon>Bacillota</taxon>
        <taxon>Bacilli</taxon>
        <taxon>Bacillales</taxon>
        <taxon>Staphylococcaceae</taxon>
        <taxon>Mammaliicoccus</taxon>
    </lineage>
</organism>
<evidence type="ECO:0000256" key="3">
    <source>
        <dbReference type="ARBA" id="ARBA00022833"/>
    </source>
</evidence>
<evidence type="ECO:0000313" key="6">
    <source>
        <dbReference type="Proteomes" id="UP000242084"/>
    </source>
</evidence>
<dbReference type="GO" id="GO:0008270">
    <property type="term" value="F:zinc ion binding"/>
    <property type="evidence" value="ECO:0007669"/>
    <property type="project" value="UniProtKB-KW"/>
</dbReference>
<dbReference type="EMBL" id="LT906462">
    <property type="protein sequence ID" value="SNV57949.1"/>
    <property type="molecule type" value="Genomic_DNA"/>
</dbReference>
<dbReference type="InterPro" id="IPR052604">
    <property type="entry name" value="Mito_Tim_assembly_helper"/>
</dbReference>
<dbReference type="OrthoDB" id="882119at2"/>
<dbReference type="PANTHER" id="PTHR28082">
    <property type="entry name" value="ZINC FINGER PROTEIN"/>
    <property type="match status" value="1"/>
</dbReference>
<evidence type="ECO:0000256" key="1">
    <source>
        <dbReference type="ARBA" id="ARBA00022723"/>
    </source>
</evidence>
<accession>A0A239YFP6</accession>
<sequence length="105" mass="12665">MTHQIYGLTVDDESRCKHYDTPLDIIAIKFKCCKKFYPCYKCHEESENHDAKRWHSSEFNEQAIICGVCKHTMSINDYMLKEVCPKCDSRFNHRCKYHHHLYFKI</sequence>
<dbReference type="RefSeq" id="WP_095086001.1">
    <property type="nucleotide sequence ID" value="NZ_BMDM01000003.1"/>
</dbReference>
<evidence type="ECO:0000313" key="5">
    <source>
        <dbReference type="EMBL" id="SNV57949.1"/>
    </source>
</evidence>